<evidence type="ECO:0000313" key="10">
    <source>
        <dbReference type="Proteomes" id="UP000230605"/>
    </source>
</evidence>
<evidence type="ECO:0000256" key="1">
    <source>
        <dbReference type="ARBA" id="ARBA00001974"/>
    </source>
</evidence>
<keyword evidence="3 6" id="KW-0560">Oxidoreductase</keyword>
<dbReference type="Proteomes" id="UP001302367">
    <property type="component" value="Chromosome 3"/>
</dbReference>
<keyword evidence="6" id="KW-0274">FAD</keyword>
<dbReference type="InterPro" id="IPR050703">
    <property type="entry name" value="Flavin_MAO"/>
</dbReference>
<feature type="binding site" evidence="5">
    <location>
        <position position="12"/>
    </location>
    <ligand>
        <name>FAD</name>
        <dbReference type="ChEBI" id="CHEBI:57692"/>
    </ligand>
</feature>
<dbReference type="EC" id="1.4.3.-" evidence="6"/>
<dbReference type="InterPro" id="IPR002937">
    <property type="entry name" value="Amino_oxidase"/>
</dbReference>
<dbReference type="Gene3D" id="3.50.50.60">
    <property type="entry name" value="FAD/NAD(P)-binding domain"/>
    <property type="match status" value="1"/>
</dbReference>
<evidence type="ECO:0000256" key="5">
    <source>
        <dbReference type="PIRSR" id="PIRSR601613-1"/>
    </source>
</evidence>
<evidence type="ECO:0000256" key="3">
    <source>
        <dbReference type="ARBA" id="ARBA00023002"/>
    </source>
</evidence>
<dbReference type="Pfam" id="PF01593">
    <property type="entry name" value="Amino_oxidase"/>
    <property type="match status" value="1"/>
</dbReference>
<dbReference type="PRINTS" id="PR00757">
    <property type="entry name" value="AMINEOXDASEF"/>
</dbReference>
<gene>
    <name evidence="8" type="ORF">CB0940_02431</name>
    <name evidence="9" type="ORF">RHO25_004183</name>
</gene>
<evidence type="ECO:0000259" key="7">
    <source>
        <dbReference type="Pfam" id="PF01593"/>
    </source>
</evidence>
<dbReference type="EMBL" id="CP134186">
    <property type="protein sequence ID" value="WPA99565.1"/>
    <property type="molecule type" value="Genomic_DNA"/>
</dbReference>
<evidence type="ECO:0000313" key="11">
    <source>
        <dbReference type="Proteomes" id="UP001302367"/>
    </source>
</evidence>
<keyword evidence="6" id="KW-0285">Flavoprotein</keyword>
<dbReference type="InterPro" id="IPR036188">
    <property type="entry name" value="FAD/NAD-bd_sf"/>
</dbReference>
<dbReference type="AlphaFoldDB" id="A0A2G5I4C3"/>
<dbReference type="SUPFAM" id="SSF54373">
    <property type="entry name" value="FAD-linked reductases, C-terminal domain"/>
    <property type="match status" value="1"/>
</dbReference>
<feature type="binding site" evidence="5">
    <location>
        <position position="336"/>
    </location>
    <ligand>
        <name>substrate</name>
    </ligand>
</feature>
<comment type="catalytic activity">
    <reaction evidence="4">
        <text>a secondary aliphatic amine + O2 + H2O = a primary amine + an aldehyde + H2O2</text>
        <dbReference type="Rhea" id="RHEA:26414"/>
        <dbReference type="ChEBI" id="CHEBI:15377"/>
        <dbReference type="ChEBI" id="CHEBI:15379"/>
        <dbReference type="ChEBI" id="CHEBI:16240"/>
        <dbReference type="ChEBI" id="CHEBI:17478"/>
        <dbReference type="ChEBI" id="CHEBI:58855"/>
        <dbReference type="ChEBI" id="CHEBI:65296"/>
        <dbReference type="EC" id="1.4.3.4"/>
    </reaction>
</comment>
<dbReference type="Gene3D" id="1.10.405.10">
    <property type="entry name" value="Guanine Nucleotide Dissociation Inhibitor, domain 1"/>
    <property type="match status" value="1"/>
</dbReference>
<reference evidence="8 10" key="1">
    <citation type="submission" date="2015-10" db="EMBL/GenBank/DDBJ databases">
        <title>The cercosporin biosynthetic gene cluster was horizontally transferred to several fungal lineages and shown to be expanded in Cercospora beticola based on microsynteny with recipient genomes.</title>
        <authorList>
            <person name="De Jonge R."/>
            <person name="Ebert M.K."/>
            <person name="Suttle J.C."/>
            <person name="Jurick Ii W.M."/>
            <person name="Secor G.A."/>
            <person name="Thomma B.P."/>
            <person name="Van De Peer Y."/>
            <person name="Bolton M.D."/>
        </authorList>
    </citation>
    <scope>NUCLEOTIDE SEQUENCE [LARGE SCALE GENOMIC DNA]</scope>
    <source>
        <strain evidence="8 10">09-40</strain>
    </source>
</reference>
<reference evidence="9 11" key="2">
    <citation type="submission" date="2023-09" db="EMBL/GenBank/DDBJ databases">
        <title>Complete-Gapless Cercospora beticola genome.</title>
        <authorList>
            <person name="Wyatt N.A."/>
            <person name="Spanner R.E."/>
            <person name="Bolton M.D."/>
        </authorList>
    </citation>
    <scope>NUCLEOTIDE SEQUENCE [LARGE SCALE GENOMIC DNA]</scope>
    <source>
        <strain evidence="9">Cb09-40</strain>
    </source>
</reference>
<feature type="binding site" evidence="5">
    <location>
        <position position="423"/>
    </location>
    <ligand>
        <name>FAD</name>
        <dbReference type="ChEBI" id="CHEBI:57692"/>
    </ligand>
</feature>
<dbReference type="Proteomes" id="UP000230605">
    <property type="component" value="Chromosome 3"/>
</dbReference>
<dbReference type="GO" id="GO:0097621">
    <property type="term" value="F:monoamine oxidase activity"/>
    <property type="evidence" value="ECO:0007669"/>
    <property type="project" value="UniProtKB-EC"/>
</dbReference>
<feature type="domain" description="Amine oxidase" evidence="7">
    <location>
        <begin position="11"/>
        <end position="447"/>
    </location>
</feature>
<dbReference type="OrthoDB" id="5046242at2759"/>
<dbReference type="EMBL" id="LKMD01000101">
    <property type="protein sequence ID" value="PIA99659.1"/>
    <property type="molecule type" value="Genomic_DNA"/>
</dbReference>
<dbReference type="SUPFAM" id="SSF51905">
    <property type="entry name" value="FAD/NAD(P)-binding domain"/>
    <property type="match status" value="1"/>
</dbReference>
<dbReference type="Gene3D" id="3.90.660.10">
    <property type="match status" value="1"/>
</dbReference>
<dbReference type="InterPro" id="IPR001613">
    <property type="entry name" value="Flavin_amine_oxidase"/>
</dbReference>
<name>A0A2G5I4C3_CERBT</name>
<accession>A0A2G5I4C3</accession>
<evidence type="ECO:0000313" key="8">
    <source>
        <dbReference type="EMBL" id="PIA99659.1"/>
    </source>
</evidence>
<evidence type="ECO:0000313" key="9">
    <source>
        <dbReference type="EMBL" id="WPA99565.1"/>
    </source>
</evidence>
<dbReference type="PANTHER" id="PTHR43563:SF14">
    <property type="entry name" value="AMINE OXIDASE"/>
    <property type="match status" value="1"/>
</dbReference>
<feature type="binding site" evidence="5">
    <location>
        <position position="230"/>
    </location>
    <ligand>
        <name>FAD</name>
        <dbReference type="ChEBI" id="CHEBI:57692"/>
    </ligand>
</feature>
<protein>
    <recommendedName>
        <fullName evidence="6">Amine oxidase</fullName>
        <ecNumber evidence="6">1.4.3.-</ecNumber>
    </recommendedName>
</protein>
<evidence type="ECO:0000256" key="2">
    <source>
        <dbReference type="ARBA" id="ARBA00005995"/>
    </source>
</evidence>
<organism evidence="8 10">
    <name type="scientific">Cercospora beticola</name>
    <name type="common">Sugarbeet leaf spot fungus</name>
    <dbReference type="NCBI Taxonomy" id="122368"/>
    <lineage>
        <taxon>Eukaryota</taxon>
        <taxon>Fungi</taxon>
        <taxon>Dikarya</taxon>
        <taxon>Ascomycota</taxon>
        <taxon>Pezizomycotina</taxon>
        <taxon>Dothideomycetes</taxon>
        <taxon>Dothideomycetidae</taxon>
        <taxon>Mycosphaerellales</taxon>
        <taxon>Mycosphaerellaceae</taxon>
        <taxon>Cercospora</taxon>
    </lineage>
</organism>
<evidence type="ECO:0000256" key="4">
    <source>
        <dbReference type="ARBA" id="ARBA00048448"/>
    </source>
</evidence>
<proteinExistence type="inferred from homology"/>
<comment type="similarity">
    <text evidence="2 6">Belongs to the flavin monoamine oxidase family.</text>
</comment>
<feature type="binding site" evidence="5">
    <location>
        <begin position="31"/>
        <end position="32"/>
    </location>
    <ligand>
        <name>FAD</name>
        <dbReference type="ChEBI" id="CHEBI:57692"/>
    </ligand>
</feature>
<dbReference type="PANTHER" id="PTHR43563">
    <property type="entry name" value="AMINE OXIDASE"/>
    <property type="match status" value="1"/>
</dbReference>
<keyword evidence="11" id="KW-1185">Reference proteome</keyword>
<evidence type="ECO:0000256" key="6">
    <source>
        <dbReference type="RuleBase" id="RU362067"/>
    </source>
</evidence>
<comment type="cofactor">
    <cofactor evidence="1 6">
        <name>FAD</name>
        <dbReference type="ChEBI" id="CHEBI:57692"/>
    </cofactor>
</comment>
<sequence length="458" mass="50863">MLDAIVIGAGLSGLQAARSLQEAGLQVIVLEARNRVGGKVWSVPLASGRGVVDLGAAWVNDQLQPRITKYLKRWDLKRVEQRLGHTAIMQDSEGGISTFPHGIMPEFSEEEKKNLGVVRDHIQAESLKAGRPESKDDAVSLDQYVRNLGATDKTIKMVNLWARVMHGVESTEESAAFFIDYCRKNQGLLSIRADDKTGGNYQRLHRGTQSIANGLHELVGKHNVYFSSPVRSVEDNRTHVVVTTVGGKVFKARKVIISIPSTMYQDLTISPPLPAGLQELADNATMGDYNKMIVCYNTPWWRETSYNGFFMSYSGPSPLARDTSVEEVGLYCLTCFVNGDLGRKWSKLPPHERRATILKQLAKIYKAGPDSEVWRPIEMFDQIWKHEQYSKGALVPITKIGDLTKHADVYGKPVGNIHFCGTEYATEWKGYMEGALCSGENVAKEVLNVVGLDARPKL</sequence>